<feature type="transmembrane region" description="Helical" evidence="7">
    <location>
        <begin position="310"/>
        <end position="329"/>
    </location>
</feature>
<feature type="transmembrane region" description="Helical" evidence="7">
    <location>
        <begin position="241"/>
        <end position="263"/>
    </location>
</feature>
<keyword evidence="4 7" id="KW-0472">Membrane</keyword>
<dbReference type="EMBL" id="CAKXAJ010026219">
    <property type="protein sequence ID" value="CAH2262814.1"/>
    <property type="molecule type" value="Genomic_DNA"/>
</dbReference>
<evidence type="ECO:0000256" key="6">
    <source>
        <dbReference type="SAM" id="MobiDB-lite"/>
    </source>
</evidence>
<evidence type="ECO:0000256" key="7">
    <source>
        <dbReference type="SAM" id="Phobius"/>
    </source>
</evidence>
<dbReference type="Proteomes" id="UP000838756">
    <property type="component" value="Unassembled WGS sequence"/>
</dbReference>
<evidence type="ECO:0000256" key="1">
    <source>
        <dbReference type="ARBA" id="ARBA00004141"/>
    </source>
</evidence>
<feature type="transmembrane region" description="Helical" evidence="7">
    <location>
        <begin position="349"/>
        <end position="368"/>
    </location>
</feature>
<gene>
    <name evidence="9" type="primary">jg9189</name>
    <name evidence="9" type="ORF">PAEG_LOCUS24225</name>
</gene>
<evidence type="ECO:0000256" key="5">
    <source>
        <dbReference type="ARBA" id="ARBA00023180"/>
    </source>
</evidence>
<evidence type="ECO:0000313" key="10">
    <source>
        <dbReference type="Proteomes" id="UP000838756"/>
    </source>
</evidence>
<protein>
    <submittedName>
        <fullName evidence="9">Jg9189 protein</fullName>
    </submittedName>
</protein>
<evidence type="ECO:0000313" key="9">
    <source>
        <dbReference type="EMBL" id="CAH2262814.1"/>
    </source>
</evidence>
<organism evidence="9 10">
    <name type="scientific">Pararge aegeria aegeria</name>
    <dbReference type="NCBI Taxonomy" id="348720"/>
    <lineage>
        <taxon>Eukaryota</taxon>
        <taxon>Metazoa</taxon>
        <taxon>Ecdysozoa</taxon>
        <taxon>Arthropoda</taxon>
        <taxon>Hexapoda</taxon>
        <taxon>Insecta</taxon>
        <taxon>Pterygota</taxon>
        <taxon>Neoptera</taxon>
        <taxon>Endopterygota</taxon>
        <taxon>Lepidoptera</taxon>
        <taxon>Glossata</taxon>
        <taxon>Ditrysia</taxon>
        <taxon>Papilionoidea</taxon>
        <taxon>Nymphalidae</taxon>
        <taxon>Satyrinae</taxon>
        <taxon>Satyrini</taxon>
        <taxon>Parargina</taxon>
        <taxon>Pararge</taxon>
    </lineage>
</organism>
<keyword evidence="2 7" id="KW-0812">Transmembrane</keyword>
<sequence length="664" mass="72051">MAVKYQVGQPQKGNRQENDDDDMLCAVACTGYSARRYSGERECVCVEDPAAEGRGRSGLMAAVAVRTLLVTAALAALGDAGAARFGDRLAPRVPAPYSPRNAPSSRHFIENEDEDPFEQDYEDHQPIHQNEEQKEILPQPRRPTRTEAHRLEMSTEYFVIPERPSSAPTPSSTSRVVVASTSRPTNMTRPQIATPILRILRTESWAVPILALACVSMVVIGGFEGFIVWGASRKAPSQRHLLLGQCLLFGLFTCAATAALFTAAPTSFTCGAVRFGTGVAYVIVFASLLVKCVFLLSLNGGVYLPAAYQGLLLFFAVMIQVAIGAQWLGGSPPRVAIGAARCDSPLSDLLLSLCYAAFLIAVVCGVALRSRGIRDNYREATHIAGAGGATAAVWICWVSAALGAPEQHREACVAAGLLGTCAVVFALMFAPKGRRLAALGREGRWDADREEGLSSIGVGGSGYSPSFFHFKPVKYGMVTAAAPAPAPPTVLDRKEPSAQPAAYDVPFADPYGGMFAGSHLHSRSLCPPHYPIHPLTHYHYNYPPYHYLLPPGVMMRPEEGNVYTSVEPTFSSNPNVYFQLNIFRESSGAKHAINNAYWTKRIEFPTCRACNEDVESMEHLLCECDGLARKRLDLLGVAYPQPENYCASNLKASIKLLEWIFEAI</sequence>
<feature type="transmembrane region" description="Helical" evidence="7">
    <location>
        <begin position="275"/>
        <end position="298"/>
    </location>
</feature>
<keyword evidence="10" id="KW-1185">Reference proteome</keyword>
<feature type="transmembrane region" description="Helical" evidence="7">
    <location>
        <begin position="205"/>
        <end position="229"/>
    </location>
</feature>
<feature type="region of interest" description="Disordered" evidence="6">
    <location>
        <begin position="162"/>
        <end position="182"/>
    </location>
</feature>
<keyword evidence="3 7" id="KW-1133">Transmembrane helix</keyword>
<dbReference type="AlphaFoldDB" id="A0A8S4SAJ1"/>
<dbReference type="PROSITE" id="PS50259">
    <property type="entry name" value="G_PROTEIN_RECEP_F3_4"/>
    <property type="match status" value="1"/>
</dbReference>
<dbReference type="OrthoDB" id="9880600at2759"/>
<comment type="subcellular location">
    <subcellularLocation>
        <location evidence="1">Membrane</location>
        <topology evidence="1">Multi-pass membrane protein</topology>
    </subcellularLocation>
</comment>
<proteinExistence type="predicted"/>
<name>A0A8S4SAJ1_9NEOP</name>
<evidence type="ECO:0000256" key="2">
    <source>
        <dbReference type="ARBA" id="ARBA00022692"/>
    </source>
</evidence>
<dbReference type="GO" id="GO:0016020">
    <property type="term" value="C:membrane"/>
    <property type="evidence" value="ECO:0007669"/>
    <property type="project" value="UniProtKB-SubCell"/>
</dbReference>
<evidence type="ECO:0000256" key="4">
    <source>
        <dbReference type="ARBA" id="ARBA00023136"/>
    </source>
</evidence>
<keyword evidence="5" id="KW-0325">Glycoprotein</keyword>
<dbReference type="InterPro" id="IPR017978">
    <property type="entry name" value="GPCR_3_C"/>
</dbReference>
<dbReference type="PANTHER" id="PTHR24060">
    <property type="entry name" value="METABOTROPIC GLUTAMATE RECEPTOR"/>
    <property type="match status" value="1"/>
</dbReference>
<evidence type="ECO:0000256" key="3">
    <source>
        <dbReference type="ARBA" id="ARBA00022989"/>
    </source>
</evidence>
<feature type="transmembrane region" description="Helical" evidence="7">
    <location>
        <begin position="380"/>
        <end position="401"/>
    </location>
</feature>
<comment type="caution">
    <text evidence="9">The sequence shown here is derived from an EMBL/GenBank/DDBJ whole genome shotgun (WGS) entry which is preliminary data.</text>
</comment>
<dbReference type="GO" id="GO:0004930">
    <property type="term" value="F:G protein-coupled receptor activity"/>
    <property type="evidence" value="ECO:0007669"/>
    <property type="project" value="InterPro"/>
</dbReference>
<feature type="domain" description="G-protein coupled receptors family 3 profile" evidence="8">
    <location>
        <begin position="243"/>
        <end position="432"/>
    </location>
</feature>
<reference evidence="9" key="1">
    <citation type="submission" date="2022-03" db="EMBL/GenBank/DDBJ databases">
        <authorList>
            <person name="Lindestad O."/>
        </authorList>
    </citation>
    <scope>NUCLEOTIDE SEQUENCE</scope>
</reference>
<dbReference type="InterPro" id="IPR050726">
    <property type="entry name" value="mGluR"/>
</dbReference>
<feature type="transmembrane region" description="Helical" evidence="7">
    <location>
        <begin position="413"/>
        <end position="431"/>
    </location>
</feature>
<dbReference type="Pfam" id="PF00003">
    <property type="entry name" value="7tm_3"/>
    <property type="match status" value="1"/>
</dbReference>
<feature type="compositionally biased region" description="Low complexity" evidence="6">
    <location>
        <begin position="163"/>
        <end position="182"/>
    </location>
</feature>
<evidence type="ECO:0000259" key="8">
    <source>
        <dbReference type="PROSITE" id="PS50259"/>
    </source>
</evidence>
<accession>A0A8S4SAJ1</accession>